<dbReference type="GO" id="GO:0061599">
    <property type="term" value="F:molybdopterin molybdotransferase activity"/>
    <property type="evidence" value="ECO:0007669"/>
    <property type="project" value="UniProtKB-UniRule"/>
</dbReference>
<evidence type="ECO:0000256" key="3">
    <source>
        <dbReference type="ARBA" id="ARBA00008339"/>
    </source>
</evidence>
<sequence length="703" mass="76053">VIKVYKIVPDEKTEIKSTLKDWSDRLNLNLILTTGGTGFAERDVTPEATRMVIEKEANAMMVAIAVASLKFSPNAMLSRAVCGIRGSTLIINLPGSVKASSECLRVVLPSLPHALSLLKGEVKRISKDHMELPQDGAATYATRIEAANQSLPMNDVHVVSYNLSGFLAHFHSCRTLNVGTKYCDKYPGSLKMPNTSILYHYVHNLNVTNSIFCVYGWEASGNTGNCSKVGCFLSSQVRAKPYILGIHSTNPLLEFLFSLILRISIFLVIEHYIGAACSYPRTPTPLKHPTTGTPIYKVARRHRTSPYPLASMDEAFSSILRNAVPLPIISKHYSDAMDHVLAEDIRAKSPIPPFPASIMDGYAVIASDTPCDLNVVGSSVCDRDNCNHSSGVTVEKGQAFRITTGAPLPVGANAVVPVEDTLLLKETDNVSWLGREELEVRILKLVRAGESVRPIGCDIKTGEVVIKSSTKIGPSECGILASVGATTVKVHQKPTVAVFSTGSELASPETESLGPGEIRDSNRILLITTLQSNNFKTLDFGIVPDKPGELKAALLSACEKGGLFVGVGGGLDFSDVVVTTGGVSMGEKDFLKEILVNIGAKIEFGRVFMKPGKPSTFATLQSGDRKKCIFALPGNPVSAVVTCNLFVLPALRKLSGFLEPRPTILSAKLSSEVRLDARPEYQRVQLRWEPQEPIPWAQSTGRQ</sequence>
<dbReference type="UniPathway" id="UPA00344"/>
<dbReference type="Gene3D" id="2.40.340.10">
    <property type="entry name" value="MoeA, C-terminal, domain IV"/>
    <property type="match status" value="1"/>
</dbReference>
<dbReference type="FunFam" id="3.40.980.10:FF:000001">
    <property type="entry name" value="Molybdopterin molybdenumtransferase"/>
    <property type="match status" value="1"/>
</dbReference>
<comment type="similarity">
    <text evidence="3">In the C-terminal section; belongs to the MoeA family.</text>
</comment>
<reference evidence="7" key="3">
    <citation type="submission" date="2025-09" db="UniProtKB">
        <authorList>
            <consortium name="Ensembl"/>
        </authorList>
    </citation>
    <scope>IDENTIFICATION</scope>
</reference>
<evidence type="ECO:0000256" key="1">
    <source>
        <dbReference type="ARBA" id="ARBA00005046"/>
    </source>
</evidence>
<dbReference type="Proteomes" id="UP000007875">
    <property type="component" value="Unassembled WGS sequence"/>
</dbReference>
<organism evidence="7 8">
    <name type="scientific">Ciona savignyi</name>
    <name type="common">Pacific transparent sea squirt</name>
    <dbReference type="NCBI Taxonomy" id="51511"/>
    <lineage>
        <taxon>Eukaryota</taxon>
        <taxon>Metazoa</taxon>
        <taxon>Chordata</taxon>
        <taxon>Tunicata</taxon>
        <taxon>Ascidiacea</taxon>
        <taxon>Phlebobranchia</taxon>
        <taxon>Cionidae</taxon>
        <taxon>Ciona</taxon>
    </lineage>
</organism>
<reference evidence="7" key="2">
    <citation type="submission" date="2025-08" db="UniProtKB">
        <authorList>
            <consortium name="Ensembl"/>
        </authorList>
    </citation>
    <scope>IDENTIFICATION</scope>
</reference>
<evidence type="ECO:0000256" key="5">
    <source>
        <dbReference type="RuleBase" id="RU365090"/>
    </source>
</evidence>
<keyword evidence="5" id="KW-0500">Molybdenum</keyword>
<accession>H2Y4D7</accession>
<dbReference type="GO" id="GO:0005829">
    <property type="term" value="C:cytosol"/>
    <property type="evidence" value="ECO:0007669"/>
    <property type="project" value="TreeGrafter"/>
</dbReference>
<dbReference type="Pfam" id="PF00994">
    <property type="entry name" value="MoCF_biosynth"/>
    <property type="match status" value="2"/>
</dbReference>
<comment type="pathway">
    <text evidence="1 5">Cofactor biosynthesis; molybdopterin biosynthesis.</text>
</comment>
<dbReference type="GO" id="GO:0072579">
    <property type="term" value="P:glycine receptor clustering"/>
    <property type="evidence" value="ECO:0007669"/>
    <property type="project" value="TreeGrafter"/>
</dbReference>
<dbReference type="InterPro" id="IPR036425">
    <property type="entry name" value="MoaB/Mog-like_dom_sf"/>
</dbReference>
<dbReference type="Gene3D" id="2.170.190.11">
    <property type="entry name" value="Molybdopterin biosynthesis moea protein, domain 3"/>
    <property type="match status" value="1"/>
</dbReference>
<feature type="domain" description="MoaB/Mog" evidence="6">
    <location>
        <begin position="497"/>
        <end position="653"/>
    </location>
</feature>
<dbReference type="PANTHER" id="PTHR10192">
    <property type="entry name" value="MOLYBDOPTERIN BIOSYNTHESIS PROTEIN"/>
    <property type="match status" value="1"/>
</dbReference>
<dbReference type="NCBIfam" id="TIGR00177">
    <property type="entry name" value="molyb_syn"/>
    <property type="match status" value="1"/>
</dbReference>
<dbReference type="GO" id="GO:0005524">
    <property type="term" value="F:ATP binding"/>
    <property type="evidence" value="ECO:0007669"/>
    <property type="project" value="UniProtKB-UniRule"/>
</dbReference>
<dbReference type="GeneTree" id="ENSGT00390000016577"/>
<evidence type="ECO:0000259" key="6">
    <source>
        <dbReference type="SMART" id="SM00852"/>
    </source>
</evidence>
<comment type="catalytic activity">
    <reaction evidence="5">
        <text>molybdopterin + ATP + H(+) = adenylyl-molybdopterin + diphosphate</text>
        <dbReference type="Rhea" id="RHEA:31331"/>
        <dbReference type="ChEBI" id="CHEBI:15378"/>
        <dbReference type="ChEBI" id="CHEBI:30616"/>
        <dbReference type="ChEBI" id="CHEBI:33019"/>
        <dbReference type="ChEBI" id="CHEBI:58698"/>
        <dbReference type="ChEBI" id="CHEBI:62727"/>
    </reaction>
</comment>
<evidence type="ECO:0000313" key="7">
    <source>
        <dbReference type="Ensembl" id="ENSCSAVP00000000185.1"/>
    </source>
</evidence>
<evidence type="ECO:0000256" key="2">
    <source>
        <dbReference type="ARBA" id="ARBA00007589"/>
    </source>
</evidence>
<evidence type="ECO:0000256" key="4">
    <source>
        <dbReference type="ARBA" id="ARBA00023150"/>
    </source>
</evidence>
<comment type="function">
    <text evidence="5">Catalyzes two steps in the biosynthesis of the molybdenum cofactor. In the first step, molybdopterin is adenylated. Subsequently, molybdate is inserted into adenylated molybdopterin and AMP is released.</text>
</comment>
<evidence type="ECO:0000313" key="8">
    <source>
        <dbReference type="Proteomes" id="UP000007875"/>
    </source>
</evidence>
<dbReference type="GO" id="GO:0030425">
    <property type="term" value="C:dendrite"/>
    <property type="evidence" value="ECO:0007669"/>
    <property type="project" value="TreeGrafter"/>
</dbReference>
<dbReference type="InterPro" id="IPR005110">
    <property type="entry name" value="MoeA_linker/N"/>
</dbReference>
<proteinExistence type="inferred from homology"/>
<keyword evidence="5" id="KW-0808">Transferase</keyword>
<keyword evidence="4 5" id="KW-0501">Molybdenum cofactor biosynthesis</keyword>
<dbReference type="GO" id="GO:0046872">
    <property type="term" value="F:metal ion binding"/>
    <property type="evidence" value="ECO:0007669"/>
    <property type="project" value="UniProtKB-UniRule"/>
</dbReference>
<name>H2Y4D7_CIOSA</name>
<dbReference type="GO" id="GO:0099634">
    <property type="term" value="C:postsynaptic specialization membrane"/>
    <property type="evidence" value="ECO:0007669"/>
    <property type="project" value="GOC"/>
</dbReference>
<feature type="domain" description="MoaB/Mog" evidence="6">
    <location>
        <begin position="3"/>
        <end position="114"/>
    </location>
</feature>
<keyword evidence="8" id="KW-1185">Reference proteome</keyword>
<dbReference type="InterPro" id="IPR038987">
    <property type="entry name" value="MoeA-like"/>
</dbReference>
<keyword evidence="5" id="KW-0460">Magnesium</keyword>
<dbReference type="Gene3D" id="3.40.980.10">
    <property type="entry name" value="MoaB/Mog-like domain"/>
    <property type="match status" value="2"/>
</dbReference>
<dbReference type="Ensembl" id="ENSCSAVT00000000186.1">
    <property type="protein sequence ID" value="ENSCSAVP00000000185.1"/>
    <property type="gene ID" value="ENSCSAVG00000000102.1"/>
</dbReference>
<comment type="catalytic activity">
    <reaction evidence="5">
        <text>adenylyl-molybdopterin + molybdate = Mo-molybdopterin + AMP + H(+)</text>
        <dbReference type="Rhea" id="RHEA:35047"/>
        <dbReference type="ChEBI" id="CHEBI:15378"/>
        <dbReference type="ChEBI" id="CHEBI:36264"/>
        <dbReference type="ChEBI" id="CHEBI:62727"/>
        <dbReference type="ChEBI" id="CHEBI:71302"/>
        <dbReference type="ChEBI" id="CHEBI:456215"/>
    </reaction>
</comment>
<dbReference type="SUPFAM" id="SSF53218">
    <property type="entry name" value="Molybdenum cofactor biosynthesis proteins"/>
    <property type="match status" value="2"/>
</dbReference>
<dbReference type="GO" id="GO:0098970">
    <property type="term" value="P:postsynaptic neurotransmitter receptor diffusion trapping"/>
    <property type="evidence" value="ECO:0007669"/>
    <property type="project" value="TreeGrafter"/>
</dbReference>
<dbReference type="InterPro" id="IPR001453">
    <property type="entry name" value="MoaB/Mog_dom"/>
</dbReference>
<keyword evidence="5" id="KW-0479">Metal-binding</keyword>
<dbReference type="NCBIfam" id="NF045515">
    <property type="entry name" value="Glp_gephyrin"/>
    <property type="match status" value="1"/>
</dbReference>
<dbReference type="GO" id="GO:0061598">
    <property type="term" value="F:molybdopterin adenylyltransferase activity"/>
    <property type="evidence" value="ECO:0007669"/>
    <property type="project" value="UniProtKB-UniRule"/>
</dbReference>
<dbReference type="InterPro" id="IPR036688">
    <property type="entry name" value="MoeA_C_domain_IV_sf"/>
</dbReference>
<comment type="similarity">
    <text evidence="5">Belongs to the MoeA family.</text>
</comment>
<dbReference type="GO" id="GO:0007529">
    <property type="term" value="P:establishment of synaptic specificity at neuromuscular junction"/>
    <property type="evidence" value="ECO:0007669"/>
    <property type="project" value="TreeGrafter"/>
</dbReference>
<dbReference type="PROSITE" id="PS01079">
    <property type="entry name" value="MOCF_BIOSYNTHESIS_2"/>
    <property type="match status" value="1"/>
</dbReference>
<dbReference type="GO" id="GO:0097112">
    <property type="term" value="P:gamma-aminobutyric acid receptor clustering"/>
    <property type="evidence" value="ECO:0007669"/>
    <property type="project" value="TreeGrafter"/>
</dbReference>
<dbReference type="InterPro" id="IPR008284">
    <property type="entry name" value="MoCF_biosynth_CS"/>
</dbReference>
<dbReference type="InterPro" id="IPR036135">
    <property type="entry name" value="MoeA_linker/N_sf"/>
</dbReference>
<dbReference type="SUPFAM" id="SSF63882">
    <property type="entry name" value="MoeA N-terminal region -like"/>
    <property type="match status" value="1"/>
</dbReference>
<dbReference type="HOGENOM" id="CLU_010186_2_2_1"/>
<comment type="cofactor">
    <cofactor evidence="5">
        <name>Mg(2+)</name>
        <dbReference type="ChEBI" id="CHEBI:18420"/>
    </cofactor>
</comment>
<dbReference type="SMART" id="SM00852">
    <property type="entry name" value="MoCF_biosynth"/>
    <property type="match status" value="2"/>
</dbReference>
<dbReference type="Pfam" id="PF03453">
    <property type="entry name" value="MoeA_N"/>
    <property type="match status" value="1"/>
</dbReference>
<dbReference type="PANTHER" id="PTHR10192:SF5">
    <property type="entry name" value="GEPHYRIN"/>
    <property type="match status" value="1"/>
</dbReference>
<dbReference type="CDD" id="cd00887">
    <property type="entry name" value="MoeA"/>
    <property type="match status" value="1"/>
</dbReference>
<dbReference type="CDD" id="cd00886">
    <property type="entry name" value="MogA_MoaB"/>
    <property type="match status" value="1"/>
</dbReference>
<dbReference type="PROSITE" id="PS01078">
    <property type="entry name" value="MOCF_BIOSYNTHESIS_1"/>
    <property type="match status" value="1"/>
</dbReference>
<dbReference type="FunFam" id="2.170.190.11:FF:000001">
    <property type="entry name" value="Molybdopterin molybdenumtransferase"/>
    <property type="match status" value="1"/>
</dbReference>
<reference evidence="8" key="1">
    <citation type="submission" date="2003-08" db="EMBL/GenBank/DDBJ databases">
        <authorList>
            <person name="Birren B."/>
            <person name="Nusbaum C."/>
            <person name="Abebe A."/>
            <person name="Abouelleil A."/>
            <person name="Adekoya E."/>
            <person name="Ait-zahra M."/>
            <person name="Allen N."/>
            <person name="Allen T."/>
            <person name="An P."/>
            <person name="Anderson M."/>
            <person name="Anderson S."/>
            <person name="Arachchi H."/>
            <person name="Armbruster J."/>
            <person name="Bachantsang P."/>
            <person name="Baldwin J."/>
            <person name="Barry A."/>
            <person name="Bayul T."/>
            <person name="Blitshsteyn B."/>
            <person name="Bloom T."/>
            <person name="Blye J."/>
            <person name="Boguslavskiy L."/>
            <person name="Borowsky M."/>
            <person name="Boukhgalter B."/>
            <person name="Brunache A."/>
            <person name="Butler J."/>
            <person name="Calixte N."/>
            <person name="Calvo S."/>
            <person name="Camarata J."/>
            <person name="Campo K."/>
            <person name="Chang J."/>
            <person name="Cheshatsang Y."/>
            <person name="Citroen M."/>
            <person name="Collymore A."/>
            <person name="Considine T."/>
            <person name="Cook A."/>
            <person name="Cooke P."/>
            <person name="Corum B."/>
            <person name="Cuomo C."/>
            <person name="David R."/>
            <person name="Dawoe T."/>
            <person name="Degray S."/>
            <person name="Dodge S."/>
            <person name="Dooley K."/>
            <person name="Dorje P."/>
            <person name="Dorjee K."/>
            <person name="Dorris L."/>
            <person name="Duffey N."/>
            <person name="Dupes A."/>
            <person name="Elkins T."/>
            <person name="Engels R."/>
            <person name="Erickson J."/>
            <person name="Farina A."/>
            <person name="Faro S."/>
            <person name="Ferreira P."/>
            <person name="Fischer H."/>
            <person name="Fitzgerald M."/>
            <person name="Foley K."/>
            <person name="Gage D."/>
            <person name="Galagan J."/>
            <person name="Gearin G."/>
            <person name="Gnerre S."/>
            <person name="Gnirke A."/>
            <person name="Goyette A."/>
            <person name="Graham J."/>
            <person name="Grandbois E."/>
            <person name="Gyaltsen K."/>
            <person name="Hafez N."/>
            <person name="Hagopian D."/>
            <person name="Hagos B."/>
            <person name="Hall J."/>
            <person name="Hatcher B."/>
            <person name="Heller A."/>
            <person name="Higgins H."/>
            <person name="Honan T."/>
            <person name="Horn A."/>
            <person name="Houde N."/>
            <person name="Hughes L."/>
            <person name="Hulme W."/>
            <person name="Husby E."/>
            <person name="Iliev I."/>
            <person name="Jaffe D."/>
            <person name="Jones C."/>
            <person name="Kamal M."/>
            <person name="Kamat A."/>
            <person name="Kamvysselis M."/>
            <person name="Karlsson E."/>
            <person name="Kells C."/>
            <person name="Kieu A."/>
            <person name="Kisner P."/>
            <person name="Kodira C."/>
            <person name="Kulbokas E."/>
            <person name="Labutti K."/>
            <person name="Lama D."/>
            <person name="Landers T."/>
            <person name="Leger J."/>
            <person name="Levine S."/>
            <person name="Lewis D."/>
            <person name="Lewis T."/>
            <person name="Lindblad-toh K."/>
            <person name="Liu X."/>
            <person name="Lokyitsang T."/>
            <person name="Lokyitsang Y."/>
            <person name="Lucien O."/>
            <person name="Lui A."/>
            <person name="Ma L.J."/>
            <person name="Mabbitt R."/>
            <person name="Macdonald J."/>
            <person name="Maclean C."/>
            <person name="Major J."/>
            <person name="Manning J."/>
            <person name="Marabella R."/>
            <person name="Maru K."/>
            <person name="Matthews C."/>
            <person name="Mauceli E."/>
            <person name="Mccarthy M."/>
            <person name="Mcdonough S."/>
            <person name="Mcghee T."/>
            <person name="Meldrim J."/>
            <person name="Meneus L."/>
            <person name="Mesirov J."/>
            <person name="Mihalev A."/>
            <person name="Mihova T."/>
            <person name="Mikkelsen T."/>
            <person name="Mlenga V."/>
            <person name="Moru K."/>
            <person name="Mozes J."/>
            <person name="Mulrain L."/>
            <person name="Munson G."/>
            <person name="Naylor J."/>
            <person name="Newes C."/>
            <person name="Nguyen C."/>
            <person name="Nguyen N."/>
            <person name="Nguyen T."/>
            <person name="Nicol R."/>
            <person name="Nielsen C."/>
            <person name="Nizzari M."/>
            <person name="Norbu C."/>
            <person name="Norbu N."/>
            <person name="O'donnell P."/>
            <person name="Okoawo O."/>
            <person name="O'leary S."/>
            <person name="Omotosho B."/>
            <person name="O'neill K."/>
            <person name="Osman S."/>
            <person name="Parker S."/>
            <person name="Perrin D."/>
            <person name="Phunkhang P."/>
            <person name="Piqani B."/>
            <person name="Purcell S."/>
            <person name="Rachupka T."/>
            <person name="Ramasamy U."/>
            <person name="Rameau R."/>
            <person name="Ray V."/>
            <person name="Raymond C."/>
            <person name="Retta R."/>
            <person name="Richardson S."/>
            <person name="Rise C."/>
            <person name="Rodriguez J."/>
            <person name="Rogers J."/>
            <person name="Rogov P."/>
            <person name="Rutman M."/>
            <person name="Schupbach R."/>
            <person name="Seaman C."/>
            <person name="Settipalli S."/>
            <person name="Sharpe T."/>
            <person name="Sheridan J."/>
            <person name="Sherpa N."/>
            <person name="Shi J."/>
            <person name="Smirnov S."/>
            <person name="Smith C."/>
            <person name="Sougnez C."/>
            <person name="Spencer B."/>
            <person name="Stalker J."/>
            <person name="Stange-thomann N."/>
            <person name="Stavropoulos S."/>
            <person name="Stetson K."/>
            <person name="Stone C."/>
            <person name="Stone S."/>
            <person name="Stubbs M."/>
            <person name="Talamas J."/>
            <person name="Tchuinga P."/>
            <person name="Tenzing P."/>
            <person name="Tesfaye S."/>
            <person name="Theodore J."/>
            <person name="Thoulutsang Y."/>
            <person name="Topham K."/>
            <person name="Towey S."/>
            <person name="Tsamla T."/>
            <person name="Tsomo N."/>
            <person name="Vallee D."/>
            <person name="Vassiliev H."/>
            <person name="Venkataraman V."/>
            <person name="Vinson J."/>
            <person name="Vo A."/>
            <person name="Wade C."/>
            <person name="Wang S."/>
            <person name="Wangchuk T."/>
            <person name="Wangdi T."/>
            <person name="Whittaker C."/>
            <person name="Wilkinson J."/>
            <person name="Wu Y."/>
            <person name="Wyman D."/>
            <person name="Yadav S."/>
            <person name="Yang S."/>
            <person name="Yang X."/>
            <person name="Yeager S."/>
            <person name="Yee E."/>
            <person name="Young G."/>
            <person name="Zainoun J."/>
            <person name="Zembeck L."/>
            <person name="Zimmer A."/>
            <person name="Zody M."/>
            <person name="Lander E."/>
        </authorList>
    </citation>
    <scope>NUCLEOTIDE SEQUENCE [LARGE SCALE GENOMIC DNA]</scope>
</reference>
<dbReference type="AlphaFoldDB" id="H2Y4D7"/>
<dbReference type="Gene3D" id="3.90.105.10">
    <property type="entry name" value="Molybdopterin biosynthesis moea protein, domain 2"/>
    <property type="match status" value="1"/>
</dbReference>
<protein>
    <recommendedName>
        <fullName evidence="6">MoaB/Mog domain-containing protein</fullName>
    </recommendedName>
</protein>
<comment type="similarity">
    <text evidence="2">In the N-terminal section; belongs to the MoaB/Mog family.</text>
</comment>
<dbReference type="GO" id="GO:0006777">
    <property type="term" value="P:Mo-molybdopterin cofactor biosynthetic process"/>
    <property type="evidence" value="ECO:0007669"/>
    <property type="project" value="UniProtKB-UniRule"/>
</dbReference>